<dbReference type="EMBL" id="SHKI01000003">
    <property type="protein sequence ID" value="RZT66799.1"/>
    <property type="molecule type" value="Genomic_DNA"/>
</dbReference>
<comment type="caution">
    <text evidence="1">The sequence shown here is derived from an EMBL/GenBank/DDBJ whole genome shotgun (WGS) entry which is preliminary data.</text>
</comment>
<dbReference type="Proteomes" id="UP000291832">
    <property type="component" value="Unassembled WGS sequence"/>
</dbReference>
<dbReference type="RefSeq" id="WP_130453140.1">
    <property type="nucleotide sequence ID" value="NZ_QYAG01000001.1"/>
</dbReference>
<sequence>MNNDSCSPEFCGDRVPLGEEHREAADEFLSPDANISPTHTMADLFELAMVQDHATATELLDGFE</sequence>
<name>A0A4V6MD46_9MICO</name>
<gene>
    <name evidence="1" type="ORF">EV139_0926</name>
</gene>
<keyword evidence="2" id="KW-1185">Reference proteome</keyword>
<protein>
    <submittedName>
        <fullName evidence="1">Uncharacterized protein</fullName>
    </submittedName>
</protein>
<evidence type="ECO:0000313" key="1">
    <source>
        <dbReference type="EMBL" id="RZT66799.1"/>
    </source>
</evidence>
<reference evidence="1 2" key="1">
    <citation type="journal article" date="2015" name="Stand. Genomic Sci.">
        <title>Genomic Encyclopedia of Bacterial and Archaeal Type Strains, Phase III: the genomes of soil and plant-associated and newly described type strains.</title>
        <authorList>
            <person name="Whitman W.B."/>
            <person name="Woyke T."/>
            <person name="Klenk H.P."/>
            <person name="Zhou Y."/>
            <person name="Lilburn T.G."/>
            <person name="Beck B.J."/>
            <person name="De Vos P."/>
            <person name="Vandamme P."/>
            <person name="Eisen J.A."/>
            <person name="Garrity G."/>
            <person name="Hugenholtz P."/>
            <person name="Kyrpides N.C."/>
        </authorList>
    </citation>
    <scope>NUCLEOTIDE SEQUENCE [LARGE SCALE GENOMIC DNA]</scope>
    <source>
        <strain evidence="1 2">RF6</strain>
    </source>
</reference>
<evidence type="ECO:0000313" key="2">
    <source>
        <dbReference type="Proteomes" id="UP000291832"/>
    </source>
</evidence>
<organism evidence="1 2">
    <name type="scientific">Leucobacter luti</name>
    <dbReference type="NCBI Taxonomy" id="340320"/>
    <lineage>
        <taxon>Bacteria</taxon>
        <taxon>Bacillati</taxon>
        <taxon>Actinomycetota</taxon>
        <taxon>Actinomycetes</taxon>
        <taxon>Micrococcales</taxon>
        <taxon>Microbacteriaceae</taxon>
        <taxon>Leucobacter</taxon>
    </lineage>
</organism>
<dbReference type="OrthoDB" id="4988779at2"/>
<accession>A0A4V6MD46</accession>
<proteinExistence type="predicted"/>
<dbReference type="AlphaFoldDB" id="A0A4V6MD46"/>